<accession>A0ABQ6MQ50</accession>
<evidence type="ECO:0000313" key="2">
    <source>
        <dbReference type="Proteomes" id="UP001165060"/>
    </source>
</evidence>
<dbReference type="SUPFAM" id="SSF109604">
    <property type="entry name" value="HD-domain/PDEase-like"/>
    <property type="match status" value="1"/>
</dbReference>
<evidence type="ECO:0000313" key="1">
    <source>
        <dbReference type="EMBL" id="GMI30686.1"/>
    </source>
</evidence>
<name>A0ABQ6MQ50_9STRA</name>
<sequence>MPPSPQSPASQAEAYLRSTLSLRADSHGVAHARAVASAAGAIYDAAEFRSRGGEALGLEHDARQVVRVAALLHDVCDHKYSDNDPAALHDFISSLLGPADTSVVHAIIDNGSYSKQAKGKIDLAALSPPLRYLRDVVSDADKIEAIGMAGVERCAAFQREMAKDKNLEMTEEEIWKDVRQHCDDKLLKLWPEYIYTQGGKDRGREPHQEIVSWCEGYDERMSKK</sequence>
<comment type="caution">
    <text evidence="1">The sequence shown here is derived from an EMBL/GenBank/DDBJ whole genome shotgun (WGS) entry which is preliminary data.</text>
</comment>
<dbReference type="Gene3D" id="1.20.58.1910">
    <property type="match status" value="1"/>
</dbReference>
<dbReference type="Gene3D" id="1.10.472.50">
    <property type="entry name" value="HD-domain/PDEase-like"/>
    <property type="match status" value="1"/>
</dbReference>
<keyword evidence="2" id="KW-1185">Reference proteome</keyword>
<dbReference type="PANTHER" id="PTHR33594:SF1">
    <property type="entry name" value="HD_PDEASE DOMAIN-CONTAINING PROTEIN"/>
    <property type="match status" value="1"/>
</dbReference>
<organism evidence="1 2">
    <name type="scientific">Tetraparma gracilis</name>
    <dbReference type="NCBI Taxonomy" id="2962635"/>
    <lineage>
        <taxon>Eukaryota</taxon>
        <taxon>Sar</taxon>
        <taxon>Stramenopiles</taxon>
        <taxon>Ochrophyta</taxon>
        <taxon>Bolidophyceae</taxon>
        <taxon>Parmales</taxon>
        <taxon>Triparmaceae</taxon>
        <taxon>Tetraparma</taxon>
    </lineage>
</organism>
<gene>
    <name evidence="1" type="ORF">TeGR_g11372</name>
</gene>
<evidence type="ECO:0008006" key="3">
    <source>
        <dbReference type="Google" id="ProtNLM"/>
    </source>
</evidence>
<dbReference type="EMBL" id="BRYB01004422">
    <property type="protein sequence ID" value="GMI30686.1"/>
    <property type="molecule type" value="Genomic_DNA"/>
</dbReference>
<reference evidence="1 2" key="1">
    <citation type="journal article" date="2023" name="Commun. Biol.">
        <title>Genome analysis of Parmales, the sister group of diatoms, reveals the evolutionary specialization of diatoms from phago-mixotrophs to photoautotrophs.</title>
        <authorList>
            <person name="Ban H."/>
            <person name="Sato S."/>
            <person name="Yoshikawa S."/>
            <person name="Yamada K."/>
            <person name="Nakamura Y."/>
            <person name="Ichinomiya M."/>
            <person name="Sato N."/>
            <person name="Blanc-Mathieu R."/>
            <person name="Endo H."/>
            <person name="Kuwata A."/>
            <person name="Ogata H."/>
        </authorList>
    </citation>
    <scope>NUCLEOTIDE SEQUENCE [LARGE SCALE GENOMIC DNA]</scope>
</reference>
<dbReference type="PANTHER" id="PTHR33594">
    <property type="entry name" value="SUPERFAMILY HYDROLASE, PUTATIVE (AFU_ORTHOLOGUE AFUA_1G03035)-RELATED"/>
    <property type="match status" value="1"/>
</dbReference>
<dbReference type="Proteomes" id="UP001165060">
    <property type="component" value="Unassembled WGS sequence"/>
</dbReference>
<proteinExistence type="predicted"/>
<protein>
    <recommendedName>
        <fullName evidence="3">HD/PDEase domain-containing protein</fullName>
    </recommendedName>
</protein>